<dbReference type="RefSeq" id="WP_119911734.1">
    <property type="nucleotide sequence ID" value="NZ_QZCH01000023.1"/>
</dbReference>
<comment type="caution">
    <text evidence="1">The sequence shown here is derived from an EMBL/GenBank/DDBJ whole genome shotgun (WGS) entry which is preliminary data.</text>
</comment>
<reference evidence="1 2" key="1">
    <citation type="submission" date="2018-09" db="EMBL/GenBank/DDBJ databases">
        <authorList>
            <person name="Wang F."/>
        </authorList>
    </citation>
    <scope>NUCLEOTIDE SEQUENCE [LARGE SCALE GENOMIC DNA]</scope>
    <source>
        <strain evidence="1 2">PLHSC7-2</strain>
    </source>
</reference>
<reference evidence="1 2" key="2">
    <citation type="submission" date="2019-01" db="EMBL/GenBank/DDBJ databases">
        <title>Motilimonas pumilus sp. nov., isolated from the gut of sea cucumber (Apostichopus japonicus).</title>
        <authorList>
            <person name="Wang F.-Q."/>
            <person name="Ren L.-H."/>
            <person name="Lin Y.-W."/>
            <person name="Sun G.-H."/>
            <person name="Du Z.-J."/>
            <person name="Zhao J.-X."/>
            <person name="Liu X.-J."/>
            <person name="Liu L.-J."/>
        </authorList>
    </citation>
    <scope>NUCLEOTIDE SEQUENCE [LARGE SCALE GENOMIC DNA]</scope>
    <source>
        <strain evidence="1 2">PLHSC7-2</strain>
    </source>
</reference>
<dbReference type="EMBL" id="QZCH01000023">
    <property type="protein sequence ID" value="RJG41929.1"/>
    <property type="molecule type" value="Genomic_DNA"/>
</dbReference>
<evidence type="ECO:0000313" key="2">
    <source>
        <dbReference type="Proteomes" id="UP000283255"/>
    </source>
</evidence>
<sequence>MMLALPSWANKQTTIYVGGYHFSPYVNVKSYGDYSGLSIDLIAALNRVQNKYHFVFVSTSASHRHAAYARGRFQMMLFEDLSWGWQNFDVKAVPLNFDDGEVYITQNVPDRGQSYFDNIDGKTLTLVAGYHYQLVNFETDKASLDQQYQTVFVNNNQASIAAITRQRADIAPITWSYLQYHLKLWPEKRKQLLISQKWDQKYRHMAILHPNAKITAEELNDYLNTLRESGRFAELAHHYGITLLDHNYGLISE</sequence>
<keyword evidence="2" id="KW-1185">Reference proteome</keyword>
<dbReference type="AlphaFoldDB" id="A0A418YBV7"/>
<dbReference type="OrthoDB" id="8747607at2"/>
<dbReference type="Gene3D" id="3.40.190.10">
    <property type="entry name" value="Periplasmic binding protein-like II"/>
    <property type="match status" value="2"/>
</dbReference>
<evidence type="ECO:0000313" key="1">
    <source>
        <dbReference type="EMBL" id="RJG41929.1"/>
    </source>
</evidence>
<name>A0A418YBV7_9GAMM</name>
<protein>
    <submittedName>
        <fullName evidence="1">ABC transporter substrate-binding protein</fullName>
    </submittedName>
</protein>
<gene>
    <name evidence="1" type="ORF">D1Z90_15670</name>
</gene>
<proteinExistence type="predicted"/>
<accession>A0A418YBV7</accession>
<dbReference type="Proteomes" id="UP000283255">
    <property type="component" value="Unassembled WGS sequence"/>
</dbReference>
<organism evidence="1 2">
    <name type="scientific">Motilimonas pumila</name>
    <dbReference type="NCBI Taxonomy" id="2303987"/>
    <lineage>
        <taxon>Bacteria</taxon>
        <taxon>Pseudomonadati</taxon>
        <taxon>Pseudomonadota</taxon>
        <taxon>Gammaproteobacteria</taxon>
        <taxon>Alteromonadales</taxon>
        <taxon>Alteromonadales genera incertae sedis</taxon>
        <taxon>Motilimonas</taxon>
    </lineage>
</organism>
<dbReference type="SUPFAM" id="SSF53850">
    <property type="entry name" value="Periplasmic binding protein-like II"/>
    <property type="match status" value="1"/>
</dbReference>